<protein>
    <recommendedName>
        <fullName evidence="3">Competence protein ComG</fullName>
    </recommendedName>
</protein>
<comment type="caution">
    <text evidence="1">The sequence shown here is derived from an EMBL/GenBank/DDBJ whole genome shotgun (WGS) entry which is preliminary data.</text>
</comment>
<name>A0A5R9F9G1_9BACL</name>
<keyword evidence="2" id="KW-1185">Reference proteome</keyword>
<evidence type="ECO:0000313" key="1">
    <source>
        <dbReference type="EMBL" id="TLS36345.1"/>
    </source>
</evidence>
<sequence length="132" mass="15132">MSRKMNARNGFITPLTLSFALLLSCFLLAQLTIYESELMFFHEQQEIVIREALLFLGMNDTIANIQKGEVPDGEQWLFEYEVGSSVVAVHLLDENRYEATISCTTKKQIKGTAVFIYNKADKGIESWMEENR</sequence>
<evidence type="ECO:0000313" key="2">
    <source>
        <dbReference type="Proteomes" id="UP000308230"/>
    </source>
</evidence>
<accession>A0A5R9F9G1</accession>
<proteinExistence type="predicted"/>
<gene>
    <name evidence="1" type="ORF">FCL54_15555</name>
</gene>
<evidence type="ECO:0008006" key="3">
    <source>
        <dbReference type="Google" id="ProtNLM"/>
    </source>
</evidence>
<dbReference type="OrthoDB" id="2968023at2"/>
<reference evidence="1 2" key="1">
    <citation type="submission" date="2019-04" db="EMBL/GenBank/DDBJ databases">
        <title>Bacillus caeni sp. nov., a bacterium isolated from mangrove sediment.</title>
        <authorList>
            <person name="Huang H."/>
            <person name="Mo K."/>
            <person name="Hu Y."/>
        </authorList>
    </citation>
    <scope>NUCLEOTIDE SEQUENCE [LARGE SCALE GENOMIC DNA]</scope>
    <source>
        <strain evidence="1 2">HB172195</strain>
    </source>
</reference>
<dbReference type="Proteomes" id="UP000308230">
    <property type="component" value="Unassembled WGS sequence"/>
</dbReference>
<organism evidence="1 2">
    <name type="scientific">Exobacillus caeni</name>
    <dbReference type="NCBI Taxonomy" id="2574798"/>
    <lineage>
        <taxon>Bacteria</taxon>
        <taxon>Bacillati</taxon>
        <taxon>Bacillota</taxon>
        <taxon>Bacilli</taxon>
        <taxon>Bacillales</taxon>
        <taxon>Guptibacillaceae</taxon>
        <taxon>Exobacillus</taxon>
    </lineage>
</organism>
<dbReference type="InterPro" id="IPR020372">
    <property type="entry name" value="Competence_ComGG"/>
</dbReference>
<dbReference type="AlphaFoldDB" id="A0A5R9F9G1"/>
<dbReference type="EMBL" id="SWLG01000011">
    <property type="protein sequence ID" value="TLS36345.1"/>
    <property type="molecule type" value="Genomic_DNA"/>
</dbReference>
<dbReference type="PROSITE" id="PS51257">
    <property type="entry name" value="PROKAR_LIPOPROTEIN"/>
    <property type="match status" value="1"/>
</dbReference>
<dbReference type="Pfam" id="PF14173">
    <property type="entry name" value="ComGG"/>
    <property type="match status" value="1"/>
</dbReference>